<gene>
    <name evidence="3" type="ORF">GPA10_38945</name>
</gene>
<feature type="signal peptide" evidence="2">
    <location>
        <begin position="1"/>
        <end position="18"/>
    </location>
</feature>
<comment type="caution">
    <text evidence="3">The sequence shown here is derived from an EMBL/GenBank/DDBJ whole genome shotgun (WGS) entry which is preliminary data.</text>
</comment>
<keyword evidence="4" id="KW-1185">Reference proteome</keyword>
<dbReference type="Proteomes" id="UP000483802">
    <property type="component" value="Unassembled WGS sequence"/>
</dbReference>
<sequence>MAVTAVTALAGASFAVSAEQAPPKPRIERVSVTADGKQGQGASAYGGLSADGNVVSFYSMAKNFGPLAHKDKFELYVKDVRNGKLTQVHARDSGAPKASWTGESSLSADGSRLAFAAVSEVDGSQGDKGEVGEVYVRDLGSGRTEKVNVGVPEDYAIVGRSPSISADGRYVAFLADHRPWWPEYGAGATRVYVRDLKEGVTQRVSIYPPDYRQAKRPVISADGSVVAYEMHAGGHSGPPHRDLYVTDRTTGQTEKVDVPHHGFSWNASYLADISPDGDSVAFQTWADNLVPDDTNEKTDVFVREWRAKQTWRQTATTAGQTATGGTFSADGQHLLFNDGMNVSVRDLRTGEVRTVLSGAENASPDADARRIAFTSSKNDLVPGDTNKASDVFLLRR</sequence>
<proteinExistence type="inferred from homology"/>
<dbReference type="EMBL" id="WPNZ01000034">
    <property type="protein sequence ID" value="MVO90573.1"/>
    <property type="molecule type" value="Genomic_DNA"/>
</dbReference>
<protein>
    <recommendedName>
        <fullName evidence="5">WD40-like Beta Propeller Repeat</fullName>
    </recommendedName>
</protein>
<comment type="similarity">
    <text evidence="1">Belongs to the TolB family.</text>
</comment>
<name>A0A6L6X9F0_9ACTN</name>
<dbReference type="SUPFAM" id="SSF82171">
    <property type="entry name" value="DPP6 N-terminal domain-like"/>
    <property type="match status" value="1"/>
</dbReference>
<evidence type="ECO:0000313" key="3">
    <source>
        <dbReference type="EMBL" id="MVO90573.1"/>
    </source>
</evidence>
<reference evidence="3 4" key="1">
    <citation type="submission" date="2019-11" db="EMBL/GenBank/DDBJ databases">
        <title>Streptomyces typhae sp. nov., a novel endophytic actinomycete isolated from the root of cattail pollen (Typha angustifolia L.).</title>
        <authorList>
            <person name="Peng C."/>
        </authorList>
    </citation>
    <scope>NUCLEOTIDE SEQUENCE [LARGE SCALE GENOMIC DNA]</scope>
    <source>
        <strain evidence="4">p1417</strain>
    </source>
</reference>
<evidence type="ECO:0000256" key="2">
    <source>
        <dbReference type="SAM" id="SignalP"/>
    </source>
</evidence>
<evidence type="ECO:0000313" key="4">
    <source>
        <dbReference type="Proteomes" id="UP000483802"/>
    </source>
</evidence>
<evidence type="ECO:0000256" key="1">
    <source>
        <dbReference type="ARBA" id="ARBA00009820"/>
    </source>
</evidence>
<organism evidence="3 4">
    <name type="scientific">Streptomyces typhae</name>
    <dbReference type="NCBI Taxonomy" id="2681492"/>
    <lineage>
        <taxon>Bacteria</taxon>
        <taxon>Bacillati</taxon>
        <taxon>Actinomycetota</taxon>
        <taxon>Actinomycetes</taxon>
        <taxon>Kitasatosporales</taxon>
        <taxon>Streptomycetaceae</taxon>
        <taxon>Streptomyces</taxon>
    </lineage>
</organism>
<dbReference type="Gene3D" id="2.120.10.30">
    <property type="entry name" value="TolB, C-terminal domain"/>
    <property type="match status" value="2"/>
</dbReference>
<keyword evidence="2" id="KW-0732">Signal</keyword>
<dbReference type="InterPro" id="IPR011042">
    <property type="entry name" value="6-blade_b-propeller_TolB-like"/>
</dbReference>
<dbReference type="PANTHER" id="PTHR36842">
    <property type="entry name" value="PROTEIN TOLB HOMOLOG"/>
    <property type="match status" value="1"/>
</dbReference>
<dbReference type="InterPro" id="IPR011659">
    <property type="entry name" value="WD40"/>
</dbReference>
<dbReference type="RefSeq" id="WP_157169553.1">
    <property type="nucleotide sequence ID" value="NZ_WPNZ01000034.1"/>
</dbReference>
<dbReference type="AlphaFoldDB" id="A0A6L6X9F0"/>
<feature type="chain" id="PRO_5039715668" description="WD40-like Beta Propeller Repeat" evidence="2">
    <location>
        <begin position="19"/>
        <end position="396"/>
    </location>
</feature>
<evidence type="ECO:0008006" key="5">
    <source>
        <dbReference type="Google" id="ProtNLM"/>
    </source>
</evidence>
<dbReference type="Pfam" id="PF07676">
    <property type="entry name" value="PD40"/>
    <property type="match status" value="1"/>
</dbReference>
<accession>A0A6L6X9F0</accession>